<feature type="transmembrane region" description="Helical" evidence="1">
    <location>
        <begin position="21"/>
        <end position="48"/>
    </location>
</feature>
<evidence type="ECO:0000256" key="1">
    <source>
        <dbReference type="SAM" id="Phobius"/>
    </source>
</evidence>
<dbReference type="EMBL" id="SMKZ01000100">
    <property type="protein sequence ID" value="TDD94953.1"/>
    <property type="molecule type" value="Genomic_DNA"/>
</dbReference>
<keyword evidence="3" id="KW-1185">Reference proteome</keyword>
<keyword evidence="1" id="KW-1133">Transmembrane helix</keyword>
<organism evidence="2 3">
    <name type="scientific">Jiangella asiatica</name>
    <dbReference type="NCBI Taxonomy" id="2530372"/>
    <lineage>
        <taxon>Bacteria</taxon>
        <taxon>Bacillati</taxon>
        <taxon>Actinomycetota</taxon>
        <taxon>Actinomycetes</taxon>
        <taxon>Jiangellales</taxon>
        <taxon>Jiangellaceae</taxon>
        <taxon>Jiangella</taxon>
    </lineage>
</organism>
<comment type="caution">
    <text evidence="2">The sequence shown here is derived from an EMBL/GenBank/DDBJ whole genome shotgun (WGS) entry which is preliminary data.</text>
</comment>
<proteinExistence type="predicted"/>
<dbReference type="InParanoid" id="A0A4R5C9T3"/>
<gene>
    <name evidence="2" type="ORF">E1269_31565</name>
</gene>
<evidence type="ECO:0000313" key="3">
    <source>
        <dbReference type="Proteomes" id="UP000294739"/>
    </source>
</evidence>
<sequence length="191" mass="18785">MAQRPTATAAVGRFALFADCLLVGVASAVTALGVVTAYPAFVAACAAVRERVADGRTGAIGAYLAALRQVTRAGWTAFVVPVAVLAVLALDLLAVAAGVPGSPVLLAVLVVIGAAATVLGLRAAAGWRPGRTWRAVGIDAADRSRGDVGGSLLLLFAAASAAGIVAAVPVTALLLLGPLAVAAVAVDARSR</sequence>
<feature type="transmembrane region" description="Helical" evidence="1">
    <location>
        <begin position="75"/>
        <end position="98"/>
    </location>
</feature>
<evidence type="ECO:0008006" key="4">
    <source>
        <dbReference type="Google" id="ProtNLM"/>
    </source>
</evidence>
<evidence type="ECO:0000313" key="2">
    <source>
        <dbReference type="EMBL" id="TDD94953.1"/>
    </source>
</evidence>
<dbReference type="Proteomes" id="UP000294739">
    <property type="component" value="Unassembled WGS sequence"/>
</dbReference>
<keyword evidence="1" id="KW-0472">Membrane</keyword>
<keyword evidence="1" id="KW-0812">Transmembrane</keyword>
<feature type="transmembrane region" description="Helical" evidence="1">
    <location>
        <begin position="104"/>
        <end position="125"/>
    </location>
</feature>
<feature type="transmembrane region" description="Helical" evidence="1">
    <location>
        <begin position="152"/>
        <end position="185"/>
    </location>
</feature>
<reference evidence="2 3" key="1">
    <citation type="submission" date="2019-03" db="EMBL/GenBank/DDBJ databases">
        <title>Draft genome sequences of novel Actinobacteria.</title>
        <authorList>
            <person name="Sahin N."/>
            <person name="Ay H."/>
            <person name="Saygin H."/>
        </authorList>
    </citation>
    <scope>NUCLEOTIDE SEQUENCE [LARGE SCALE GENOMIC DNA]</scope>
    <source>
        <strain evidence="2 3">5K138</strain>
    </source>
</reference>
<accession>A0A4R5C9T3</accession>
<protein>
    <recommendedName>
        <fullName evidence="4">DUF624 domain-containing protein</fullName>
    </recommendedName>
</protein>
<dbReference type="AlphaFoldDB" id="A0A4R5C9T3"/>
<name>A0A4R5C9T3_9ACTN</name>